<keyword evidence="2" id="KW-1185">Reference proteome</keyword>
<dbReference type="SUPFAM" id="SSF47413">
    <property type="entry name" value="lambda repressor-like DNA-binding domains"/>
    <property type="match status" value="1"/>
</dbReference>
<dbReference type="Pfam" id="PF01381">
    <property type="entry name" value="HTH_3"/>
    <property type="match status" value="1"/>
</dbReference>
<dbReference type="InterPro" id="IPR001387">
    <property type="entry name" value="Cro/C1-type_HTH"/>
</dbReference>
<name>A0A7H1MKG5_9LACO</name>
<proteinExistence type="predicted"/>
<protein>
    <submittedName>
        <fullName evidence="1">Helix-turn-helix transcriptional regulator</fullName>
    </submittedName>
</protein>
<dbReference type="Proteomes" id="UP000516446">
    <property type="component" value="Chromosome"/>
</dbReference>
<reference evidence="1 2" key="1">
    <citation type="submission" date="2019-08" db="EMBL/GenBank/DDBJ databases">
        <authorList>
            <person name="Chang H.C."/>
            <person name="Mun S.Y."/>
        </authorList>
    </citation>
    <scope>NUCLEOTIDE SEQUENCE [LARGE SCALE GENOMIC DNA]</scope>
    <source>
        <strain evidence="1 2">SK</strain>
    </source>
</reference>
<sequence>MSLLDITKKTAKERGLSLTDVATKAGIAQKSIYQWKTVTPKVDTLKAVADVLGVTTDYLLGTTDEKNPHRADEDGMEEFYRIDLSRVPKSERDTIKKALDKYTRFLLDDMWK</sequence>
<dbReference type="GO" id="GO:0003677">
    <property type="term" value="F:DNA binding"/>
    <property type="evidence" value="ECO:0007669"/>
    <property type="project" value="InterPro"/>
</dbReference>
<dbReference type="EMBL" id="CP043431">
    <property type="protein sequence ID" value="QNT63951.1"/>
    <property type="molecule type" value="Genomic_DNA"/>
</dbReference>
<dbReference type="AlphaFoldDB" id="A0A7H1MKG5"/>
<dbReference type="OMA" id="HQAPMTS"/>
<evidence type="ECO:0000313" key="2">
    <source>
        <dbReference type="Proteomes" id="UP000516446"/>
    </source>
</evidence>
<accession>A0A7H1MKG5</accession>
<dbReference type="PROSITE" id="PS50943">
    <property type="entry name" value="HTH_CROC1"/>
    <property type="match status" value="1"/>
</dbReference>
<organism evidence="1 2">
    <name type="scientific">Weissella koreensis</name>
    <dbReference type="NCBI Taxonomy" id="165096"/>
    <lineage>
        <taxon>Bacteria</taxon>
        <taxon>Bacillati</taxon>
        <taxon>Bacillota</taxon>
        <taxon>Bacilli</taxon>
        <taxon>Lactobacillales</taxon>
        <taxon>Lactobacillaceae</taxon>
        <taxon>Weissella</taxon>
    </lineage>
</organism>
<dbReference type="SMART" id="SM00530">
    <property type="entry name" value="HTH_XRE"/>
    <property type="match status" value="1"/>
</dbReference>
<dbReference type="Gene3D" id="1.10.260.40">
    <property type="entry name" value="lambda repressor-like DNA-binding domains"/>
    <property type="match status" value="1"/>
</dbReference>
<dbReference type="RefSeq" id="WP_006845609.1">
    <property type="nucleotide sequence ID" value="NZ_CP026847.1"/>
</dbReference>
<evidence type="ECO:0000313" key="1">
    <source>
        <dbReference type="EMBL" id="QNT63951.1"/>
    </source>
</evidence>
<dbReference type="CDD" id="cd00093">
    <property type="entry name" value="HTH_XRE"/>
    <property type="match status" value="1"/>
</dbReference>
<gene>
    <name evidence="1" type="ORF">FY536_01075</name>
</gene>
<dbReference type="InterPro" id="IPR010982">
    <property type="entry name" value="Lambda_DNA-bd_dom_sf"/>
</dbReference>